<name>A0AAD5GFE9_AMBAR</name>
<dbReference type="Proteomes" id="UP001206925">
    <property type="component" value="Unassembled WGS sequence"/>
</dbReference>
<keyword evidence="2" id="KW-0812">Transmembrane</keyword>
<protein>
    <submittedName>
        <fullName evidence="3">Uncharacterized protein</fullName>
    </submittedName>
</protein>
<dbReference type="EMBL" id="JAMZMK010008822">
    <property type="protein sequence ID" value="KAI7738371.1"/>
    <property type="molecule type" value="Genomic_DNA"/>
</dbReference>
<evidence type="ECO:0000313" key="3">
    <source>
        <dbReference type="EMBL" id="KAI7738371.1"/>
    </source>
</evidence>
<feature type="non-terminal residue" evidence="3">
    <location>
        <position position="128"/>
    </location>
</feature>
<dbReference type="AlphaFoldDB" id="A0AAD5GFE9"/>
<sequence>PRKTETIVYAFTAASKMVVVLSAMLVVAALVPAVQDSRNFFMRVGTPPPPTPFTLCGEVKMKESGQTSLQLPSINEQITLSHQQQQVNIPIASHANSGPTPSPTPNPNTRRLTPNLPCRDLLTGNFDP</sequence>
<feature type="region of interest" description="Disordered" evidence="1">
    <location>
        <begin position="82"/>
        <end position="128"/>
    </location>
</feature>
<keyword evidence="4" id="KW-1185">Reference proteome</keyword>
<reference evidence="3" key="1">
    <citation type="submission" date="2022-06" db="EMBL/GenBank/DDBJ databases">
        <title>Uncovering the hologenomic basis of an extraordinary plant invasion.</title>
        <authorList>
            <person name="Bieker V.C."/>
            <person name="Martin M.D."/>
            <person name="Gilbert T."/>
            <person name="Hodgins K."/>
            <person name="Battlay P."/>
            <person name="Petersen B."/>
            <person name="Wilson J."/>
        </authorList>
    </citation>
    <scope>NUCLEOTIDE SEQUENCE</scope>
    <source>
        <strain evidence="3">AA19_3_7</strain>
        <tissue evidence="3">Leaf</tissue>
    </source>
</reference>
<comment type="caution">
    <text evidence="3">The sequence shown here is derived from an EMBL/GenBank/DDBJ whole genome shotgun (WGS) entry which is preliminary data.</text>
</comment>
<keyword evidence="2" id="KW-1133">Transmembrane helix</keyword>
<feature type="transmembrane region" description="Helical" evidence="2">
    <location>
        <begin position="6"/>
        <end position="34"/>
    </location>
</feature>
<gene>
    <name evidence="3" type="ORF">M8C21_008434</name>
</gene>
<evidence type="ECO:0000313" key="4">
    <source>
        <dbReference type="Proteomes" id="UP001206925"/>
    </source>
</evidence>
<proteinExistence type="predicted"/>
<organism evidence="3 4">
    <name type="scientific">Ambrosia artemisiifolia</name>
    <name type="common">Common ragweed</name>
    <dbReference type="NCBI Taxonomy" id="4212"/>
    <lineage>
        <taxon>Eukaryota</taxon>
        <taxon>Viridiplantae</taxon>
        <taxon>Streptophyta</taxon>
        <taxon>Embryophyta</taxon>
        <taxon>Tracheophyta</taxon>
        <taxon>Spermatophyta</taxon>
        <taxon>Magnoliopsida</taxon>
        <taxon>eudicotyledons</taxon>
        <taxon>Gunneridae</taxon>
        <taxon>Pentapetalae</taxon>
        <taxon>asterids</taxon>
        <taxon>campanulids</taxon>
        <taxon>Asterales</taxon>
        <taxon>Asteraceae</taxon>
        <taxon>Asteroideae</taxon>
        <taxon>Heliantheae alliance</taxon>
        <taxon>Heliantheae</taxon>
        <taxon>Ambrosia</taxon>
    </lineage>
</organism>
<evidence type="ECO:0000256" key="1">
    <source>
        <dbReference type="SAM" id="MobiDB-lite"/>
    </source>
</evidence>
<feature type="compositionally biased region" description="Low complexity" evidence="1">
    <location>
        <begin position="107"/>
        <end position="117"/>
    </location>
</feature>
<keyword evidence="2" id="KW-0472">Membrane</keyword>
<evidence type="ECO:0000256" key="2">
    <source>
        <dbReference type="SAM" id="Phobius"/>
    </source>
</evidence>
<accession>A0AAD5GFE9</accession>